<proteinExistence type="inferred from homology"/>
<accession>A0ABP1S197</accession>
<evidence type="ECO:0000256" key="7">
    <source>
        <dbReference type="ARBA" id="ARBA00022989"/>
    </source>
</evidence>
<dbReference type="EMBL" id="CAXLJM020000146">
    <property type="protein sequence ID" value="CAL8141233.1"/>
    <property type="molecule type" value="Genomic_DNA"/>
</dbReference>
<dbReference type="InterPro" id="IPR002659">
    <property type="entry name" value="Glyco_trans_31"/>
</dbReference>
<evidence type="ECO:0000256" key="1">
    <source>
        <dbReference type="ARBA" id="ARBA00004323"/>
    </source>
</evidence>
<dbReference type="Gene3D" id="3.90.550.50">
    <property type="match status" value="1"/>
</dbReference>
<comment type="caution">
    <text evidence="11">The sequence shown here is derived from an EMBL/GenBank/DDBJ whole genome shotgun (WGS) entry which is preliminary data.</text>
</comment>
<keyword evidence="8 10" id="KW-0333">Golgi apparatus</keyword>
<evidence type="ECO:0000256" key="5">
    <source>
        <dbReference type="ARBA" id="ARBA00022692"/>
    </source>
</evidence>
<dbReference type="Pfam" id="PF01762">
    <property type="entry name" value="Galactosyl_T"/>
    <property type="match status" value="1"/>
</dbReference>
<comment type="subcellular location">
    <subcellularLocation>
        <location evidence="1 10">Golgi apparatus membrane</location>
        <topology evidence="1 10">Single-pass type II membrane protein</topology>
    </subcellularLocation>
</comment>
<dbReference type="PANTHER" id="PTHR11214:SF376">
    <property type="entry name" value="HEXOSYLTRANSFERASE"/>
    <property type="match status" value="1"/>
</dbReference>
<dbReference type="EC" id="2.4.1.-" evidence="10"/>
<evidence type="ECO:0000256" key="4">
    <source>
        <dbReference type="ARBA" id="ARBA00022679"/>
    </source>
</evidence>
<evidence type="ECO:0000256" key="3">
    <source>
        <dbReference type="ARBA" id="ARBA00022676"/>
    </source>
</evidence>
<evidence type="ECO:0000256" key="2">
    <source>
        <dbReference type="ARBA" id="ARBA00008661"/>
    </source>
</evidence>
<evidence type="ECO:0000313" key="12">
    <source>
        <dbReference type="Proteomes" id="UP001642540"/>
    </source>
</evidence>
<keyword evidence="12" id="KW-1185">Reference proteome</keyword>
<keyword evidence="3 10" id="KW-0328">Glycosyltransferase</keyword>
<gene>
    <name evidence="11" type="ORF">ODALV1_LOCUS28631</name>
</gene>
<evidence type="ECO:0000256" key="6">
    <source>
        <dbReference type="ARBA" id="ARBA00022968"/>
    </source>
</evidence>
<comment type="similarity">
    <text evidence="2 10">Belongs to the glycosyltransferase 31 family.</text>
</comment>
<protein>
    <recommendedName>
        <fullName evidence="10">Hexosyltransferase</fullName>
        <ecNumber evidence="10">2.4.1.-</ecNumber>
    </recommendedName>
</protein>
<keyword evidence="5 10" id="KW-0812">Transmembrane</keyword>
<keyword evidence="9 10" id="KW-0472">Membrane</keyword>
<organism evidence="11 12">
    <name type="scientific">Orchesella dallaii</name>
    <dbReference type="NCBI Taxonomy" id="48710"/>
    <lineage>
        <taxon>Eukaryota</taxon>
        <taxon>Metazoa</taxon>
        <taxon>Ecdysozoa</taxon>
        <taxon>Arthropoda</taxon>
        <taxon>Hexapoda</taxon>
        <taxon>Collembola</taxon>
        <taxon>Entomobryomorpha</taxon>
        <taxon>Entomobryoidea</taxon>
        <taxon>Orchesellidae</taxon>
        <taxon>Orchesellinae</taxon>
        <taxon>Orchesella</taxon>
    </lineage>
</organism>
<sequence>MEIMHHNIIYSNCHTCFQTTRRSTCNKYVLSSLTMERNQLRCGRTILLFFTATSIGLFLSYTEIGLTSFSFANLTSVRSIRHSEDDQKWKVILEFERSSNTVTSLPTKDEYVSKSESPSGRSFPEEINKSSLLNITNFKFLSDYSSLCNDYTRKEESSDPQKSDKLLLIIIQTSRKNFNERKVVRKTWGSVQPDPSWSVRFLFLMGVDPNNQYETPHDDPVLDIELSEFGDLVIGNFLDTWKNSSYKSLSGLKWVLDYCQSADFVFITSDNIFVNVDQIIKYREEDLAETPPPNLYCGLTRSQVPIRCADCDYFVDTDAFPAAVYPDYCSGIGYGLTVDLIRNLYSVSNQVRFVWISDVFTTGILMEAAKAEFGEDMEVVLRELWTNDITLNVREEEFVKYCNEDGKNESTKYFKTLVSVPRGIEFENYMMCLLHNNLLNKD</sequence>
<feature type="transmembrane region" description="Helical" evidence="10">
    <location>
        <begin position="45"/>
        <end position="62"/>
    </location>
</feature>
<keyword evidence="6 10" id="KW-0735">Signal-anchor</keyword>
<evidence type="ECO:0000256" key="9">
    <source>
        <dbReference type="ARBA" id="ARBA00023136"/>
    </source>
</evidence>
<keyword evidence="7 10" id="KW-1133">Transmembrane helix</keyword>
<reference evidence="11 12" key="1">
    <citation type="submission" date="2024-08" db="EMBL/GenBank/DDBJ databases">
        <authorList>
            <person name="Cucini C."/>
            <person name="Frati F."/>
        </authorList>
    </citation>
    <scope>NUCLEOTIDE SEQUENCE [LARGE SCALE GENOMIC DNA]</scope>
</reference>
<dbReference type="Proteomes" id="UP001642540">
    <property type="component" value="Unassembled WGS sequence"/>
</dbReference>
<evidence type="ECO:0000256" key="10">
    <source>
        <dbReference type="RuleBase" id="RU363063"/>
    </source>
</evidence>
<evidence type="ECO:0000256" key="8">
    <source>
        <dbReference type="ARBA" id="ARBA00023034"/>
    </source>
</evidence>
<keyword evidence="4" id="KW-0808">Transferase</keyword>
<dbReference type="PANTHER" id="PTHR11214">
    <property type="entry name" value="BETA-1,3-N-ACETYLGLUCOSAMINYLTRANSFERASE"/>
    <property type="match status" value="1"/>
</dbReference>
<evidence type="ECO:0000313" key="11">
    <source>
        <dbReference type="EMBL" id="CAL8141233.1"/>
    </source>
</evidence>
<name>A0ABP1S197_9HEXA</name>